<keyword evidence="3" id="KW-1185">Reference proteome</keyword>
<reference evidence="2" key="2">
    <citation type="submission" date="2020-06" db="EMBL/GenBank/DDBJ databases">
        <title>Helianthus annuus Genome sequencing and assembly Release 2.</title>
        <authorList>
            <person name="Gouzy J."/>
            <person name="Langlade N."/>
            <person name="Munos S."/>
        </authorList>
    </citation>
    <scope>NUCLEOTIDE SEQUENCE</scope>
    <source>
        <tissue evidence="2">Leaves</tissue>
    </source>
</reference>
<evidence type="ECO:0000256" key="1">
    <source>
        <dbReference type="SAM" id="MobiDB-lite"/>
    </source>
</evidence>
<evidence type="ECO:0000313" key="3">
    <source>
        <dbReference type="Proteomes" id="UP000215914"/>
    </source>
</evidence>
<feature type="region of interest" description="Disordered" evidence="1">
    <location>
        <begin position="1"/>
        <end position="37"/>
    </location>
</feature>
<protein>
    <submittedName>
        <fullName evidence="2">Uncharacterized protein</fullName>
    </submittedName>
</protein>
<reference evidence="2" key="1">
    <citation type="journal article" date="2017" name="Nature">
        <title>The sunflower genome provides insights into oil metabolism, flowering and Asterid evolution.</title>
        <authorList>
            <person name="Badouin H."/>
            <person name="Gouzy J."/>
            <person name="Grassa C.J."/>
            <person name="Murat F."/>
            <person name="Staton S.E."/>
            <person name="Cottret L."/>
            <person name="Lelandais-Briere C."/>
            <person name="Owens G.L."/>
            <person name="Carrere S."/>
            <person name="Mayjonade B."/>
            <person name="Legrand L."/>
            <person name="Gill N."/>
            <person name="Kane N.C."/>
            <person name="Bowers J.E."/>
            <person name="Hubner S."/>
            <person name="Bellec A."/>
            <person name="Berard A."/>
            <person name="Berges H."/>
            <person name="Blanchet N."/>
            <person name="Boniface M.C."/>
            <person name="Brunel D."/>
            <person name="Catrice O."/>
            <person name="Chaidir N."/>
            <person name="Claudel C."/>
            <person name="Donnadieu C."/>
            <person name="Faraut T."/>
            <person name="Fievet G."/>
            <person name="Helmstetter N."/>
            <person name="King M."/>
            <person name="Knapp S.J."/>
            <person name="Lai Z."/>
            <person name="Le Paslier M.C."/>
            <person name="Lippi Y."/>
            <person name="Lorenzon L."/>
            <person name="Mandel J.R."/>
            <person name="Marage G."/>
            <person name="Marchand G."/>
            <person name="Marquand E."/>
            <person name="Bret-Mestries E."/>
            <person name="Morien E."/>
            <person name="Nambeesan S."/>
            <person name="Nguyen T."/>
            <person name="Pegot-Espagnet P."/>
            <person name="Pouilly N."/>
            <person name="Raftis F."/>
            <person name="Sallet E."/>
            <person name="Schiex T."/>
            <person name="Thomas J."/>
            <person name="Vandecasteele C."/>
            <person name="Vares D."/>
            <person name="Vear F."/>
            <person name="Vautrin S."/>
            <person name="Crespi M."/>
            <person name="Mangin B."/>
            <person name="Burke J.M."/>
            <person name="Salse J."/>
            <person name="Munos S."/>
            <person name="Vincourt P."/>
            <person name="Rieseberg L.H."/>
            <person name="Langlade N.B."/>
        </authorList>
    </citation>
    <scope>NUCLEOTIDE SEQUENCE</scope>
    <source>
        <tissue evidence="2">Leaves</tissue>
    </source>
</reference>
<comment type="caution">
    <text evidence="2">The sequence shown here is derived from an EMBL/GenBank/DDBJ whole genome shotgun (WGS) entry which is preliminary data.</text>
</comment>
<gene>
    <name evidence="2" type="ORF">HanXRQr2_Chr09g0412681</name>
</gene>
<feature type="compositionally biased region" description="Polar residues" evidence="1">
    <location>
        <begin position="1"/>
        <end position="10"/>
    </location>
</feature>
<feature type="compositionally biased region" description="Polar residues" evidence="1">
    <location>
        <begin position="28"/>
        <end position="37"/>
    </location>
</feature>
<dbReference type="Gramene" id="mRNA:HanXRQr2_Chr09g0412681">
    <property type="protein sequence ID" value="mRNA:HanXRQr2_Chr09g0412681"/>
    <property type="gene ID" value="HanXRQr2_Chr09g0412681"/>
</dbReference>
<name>A0A9K3NAT7_HELAN</name>
<dbReference type="AlphaFoldDB" id="A0A9K3NAT7"/>
<dbReference type="EMBL" id="MNCJ02000324">
    <property type="protein sequence ID" value="KAF5793025.1"/>
    <property type="molecule type" value="Genomic_DNA"/>
</dbReference>
<organism evidence="2 3">
    <name type="scientific">Helianthus annuus</name>
    <name type="common">Common sunflower</name>
    <dbReference type="NCBI Taxonomy" id="4232"/>
    <lineage>
        <taxon>Eukaryota</taxon>
        <taxon>Viridiplantae</taxon>
        <taxon>Streptophyta</taxon>
        <taxon>Embryophyta</taxon>
        <taxon>Tracheophyta</taxon>
        <taxon>Spermatophyta</taxon>
        <taxon>Magnoliopsida</taxon>
        <taxon>eudicotyledons</taxon>
        <taxon>Gunneridae</taxon>
        <taxon>Pentapetalae</taxon>
        <taxon>asterids</taxon>
        <taxon>campanulids</taxon>
        <taxon>Asterales</taxon>
        <taxon>Asteraceae</taxon>
        <taxon>Asteroideae</taxon>
        <taxon>Heliantheae alliance</taxon>
        <taxon>Heliantheae</taxon>
        <taxon>Helianthus</taxon>
    </lineage>
</organism>
<accession>A0A9K3NAT7</accession>
<sequence length="80" mass="9293">MLCDKISQSSHKSESNPRGYSHTCPLEQKQSQLQNRPPTISLISIMEEQVEIVDRVGEFSAECHNRQQRQYRQDYLKAGE</sequence>
<evidence type="ECO:0000313" key="2">
    <source>
        <dbReference type="EMBL" id="KAF5793025.1"/>
    </source>
</evidence>
<proteinExistence type="predicted"/>
<dbReference type="Proteomes" id="UP000215914">
    <property type="component" value="Unassembled WGS sequence"/>
</dbReference>